<feature type="domain" description="Rho-GAP" evidence="3">
    <location>
        <begin position="1"/>
        <end position="66"/>
    </location>
</feature>
<dbReference type="GO" id="GO:0008289">
    <property type="term" value="F:lipid binding"/>
    <property type="evidence" value="ECO:0007669"/>
    <property type="project" value="InterPro"/>
</dbReference>
<dbReference type="InterPro" id="IPR000198">
    <property type="entry name" value="RhoGAP_dom"/>
</dbReference>
<dbReference type="EMBL" id="UYSL01021184">
    <property type="protein sequence ID" value="VDL77504.1"/>
    <property type="molecule type" value="Genomic_DNA"/>
</dbReference>
<evidence type="ECO:0000313" key="5">
    <source>
        <dbReference type="EMBL" id="VDL77504.1"/>
    </source>
</evidence>
<dbReference type="SUPFAM" id="SSF48350">
    <property type="entry name" value="GTPase activation domain, GAP"/>
    <property type="match status" value="1"/>
</dbReference>
<feature type="domain" description="START" evidence="4">
    <location>
        <begin position="99"/>
        <end position="320"/>
    </location>
</feature>
<organism evidence="7">
    <name type="scientific">Nippostrongylus brasiliensis</name>
    <name type="common">Rat hookworm</name>
    <dbReference type="NCBI Taxonomy" id="27835"/>
    <lineage>
        <taxon>Eukaryota</taxon>
        <taxon>Metazoa</taxon>
        <taxon>Ecdysozoa</taxon>
        <taxon>Nematoda</taxon>
        <taxon>Chromadorea</taxon>
        <taxon>Rhabditida</taxon>
        <taxon>Rhabditina</taxon>
        <taxon>Rhabditomorpha</taxon>
        <taxon>Strongyloidea</taxon>
        <taxon>Heligmosomidae</taxon>
        <taxon>Nippostrongylus</taxon>
    </lineage>
</organism>
<dbReference type="Pfam" id="PF01852">
    <property type="entry name" value="START"/>
    <property type="match status" value="2"/>
</dbReference>
<dbReference type="SUPFAM" id="SSF55961">
    <property type="entry name" value="Bet v1-like"/>
    <property type="match status" value="2"/>
</dbReference>
<dbReference type="PROSITE" id="PS50238">
    <property type="entry name" value="RHOGAP"/>
    <property type="match status" value="1"/>
</dbReference>
<dbReference type="GO" id="GO:0030036">
    <property type="term" value="P:actin cytoskeleton organization"/>
    <property type="evidence" value="ECO:0007669"/>
    <property type="project" value="TreeGrafter"/>
</dbReference>
<dbReference type="AlphaFoldDB" id="A0A0N4YBQ3"/>
<evidence type="ECO:0000256" key="2">
    <source>
        <dbReference type="ARBA" id="ARBA00022553"/>
    </source>
</evidence>
<dbReference type="STRING" id="27835.A0A0N4YBQ3"/>
<dbReference type="InterPro" id="IPR023393">
    <property type="entry name" value="START-like_dom_sf"/>
</dbReference>
<keyword evidence="1" id="KW-0343">GTPase activation</keyword>
<keyword evidence="2" id="KW-0597">Phosphoprotein</keyword>
<protein>
    <submittedName>
        <fullName evidence="7">START domain-containing protein</fullName>
    </submittedName>
</protein>
<dbReference type="Gene3D" id="1.10.555.10">
    <property type="entry name" value="Rho GTPase activation protein"/>
    <property type="match status" value="1"/>
</dbReference>
<evidence type="ECO:0000259" key="4">
    <source>
        <dbReference type="PROSITE" id="PS50848"/>
    </source>
</evidence>
<reference evidence="5 6" key="2">
    <citation type="submission" date="2018-11" db="EMBL/GenBank/DDBJ databases">
        <authorList>
            <consortium name="Pathogen Informatics"/>
        </authorList>
    </citation>
    <scope>NUCLEOTIDE SEQUENCE [LARGE SCALE GENOMIC DNA]</scope>
</reference>
<sequence length="324" mass="36864">MPAQNLAVCFTPSLFHLSASRLDKITPTRRHKTIGAAGMPTEREMRETKAAQQCLTFLIQHCRSVFVAAEMGSEDRMQSDNDAPLLKELGLNGPRAYLIDRVLDLVKEHSERWKGWMLDGSHEDVEITCKIPNDCHPLKLFRVWVDVAAPPKQVMNRIMRERNVWDTSVVNWRTVDALHAPDTDIHQYVLNDTVGHPTRDCFVVRNVWDTSVVNWRTVDALHAPDTDIHQYVLNDTVGHPTRDCFVVRETQLLGGTSAAVLDSRFLIEPKAGHSRVTYLSRIDLRGRGPSWYNKVYGNIIARQMIRLRESFQSSSDSIGPETKV</sequence>
<evidence type="ECO:0000259" key="3">
    <source>
        <dbReference type="PROSITE" id="PS50238"/>
    </source>
</evidence>
<dbReference type="WBParaSite" id="NBR_0001391401-mRNA-1">
    <property type="protein sequence ID" value="NBR_0001391401-mRNA-1"/>
    <property type="gene ID" value="NBR_0001391401"/>
</dbReference>
<gene>
    <name evidence="5" type="ORF">NBR_LOCUS13915</name>
</gene>
<reference evidence="7" key="1">
    <citation type="submission" date="2017-02" db="UniProtKB">
        <authorList>
            <consortium name="WormBaseParasite"/>
        </authorList>
    </citation>
    <scope>IDENTIFICATION</scope>
</reference>
<dbReference type="SMART" id="SM00234">
    <property type="entry name" value="START"/>
    <property type="match status" value="1"/>
</dbReference>
<dbReference type="PROSITE" id="PS50848">
    <property type="entry name" value="START"/>
    <property type="match status" value="1"/>
</dbReference>
<dbReference type="InterPro" id="IPR008936">
    <property type="entry name" value="Rho_GTPase_activation_prot"/>
</dbReference>
<name>A0A0N4YBQ3_NIPBR</name>
<dbReference type="GO" id="GO:0005096">
    <property type="term" value="F:GTPase activator activity"/>
    <property type="evidence" value="ECO:0007669"/>
    <property type="project" value="UniProtKB-KW"/>
</dbReference>
<dbReference type="Proteomes" id="UP000271162">
    <property type="component" value="Unassembled WGS sequence"/>
</dbReference>
<dbReference type="OMA" id="WHESSVE"/>
<dbReference type="GO" id="GO:0007165">
    <property type="term" value="P:signal transduction"/>
    <property type="evidence" value="ECO:0007669"/>
    <property type="project" value="InterPro"/>
</dbReference>
<dbReference type="GO" id="GO:0035023">
    <property type="term" value="P:regulation of Rho protein signal transduction"/>
    <property type="evidence" value="ECO:0007669"/>
    <property type="project" value="TreeGrafter"/>
</dbReference>
<dbReference type="Gene3D" id="3.30.530.20">
    <property type="match status" value="2"/>
</dbReference>
<accession>A0A0N4YBQ3</accession>
<dbReference type="PANTHER" id="PTHR12659">
    <property type="entry name" value="RHO-TYPE GTPASE ACTIVATING PROTEIN"/>
    <property type="match status" value="1"/>
</dbReference>
<dbReference type="PANTHER" id="PTHR12659:SF7">
    <property type="entry name" value="CROSSVEINLESS C, ISOFORM C"/>
    <property type="match status" value="1"/>
</dbReference>
<proteinExistence type="predicted"/>
<keyword evidence="6" id="KW-1185">Reference proteome</keyword>
<evidence type="ECO:0000313" key="7">
    <source>
        <dbReference type="WBParaSite" id="NBR_0001391401-mRNA-1"/>
    </source>
</evidence>
<evidence type="ECO:0000313" key="6">
    <source>
        <dbReference type="Proteomes" id="UP000271162"/>
    </source>
</evidence>
<evidence type="ECO:0000256" key="1">
    <source>
        <dbReference type="ARBA" id="ARBA00022468"/>
    </source>
</evidence>
<dbReference type="InterPro" id="IPR002913">
    <property type="entry name" value="START_lipid-bd_dom"/>
</dbReference>